<dbReference type="SUPFAM" id="SSF54523">
    <property type="entry name" value="Pili subunits"/>
    <property type="match status" value="1"/>
</dbReference>
<dbReference type="EMBL" id="PEZF01000190">
    <property type="protein sequence ID" value="PIS16147.1"/>
    <property type="molecule type" value="Genomic_DNA"/>
</dbReference>
<feature type="non-terminal residue" evidence="1">
    <location>
        <position position="51"/>
    </location>
</feature>
<organism evidence="1 2">
    <name type="scientific">Candidatus Portnoybacteria bacterium CG09_land_8_20_14_0_10_44_13</name>
    <dbReference type="NCBI Taxonomy" id="1974811"/>
    <lineage>
        <taxon>Bacteria</taxon>
        <taxon>Candidatus Portnoyibacteriota</taxon>
    </lineage>
</organism>
<name>A0A2H0WU46_9BACT</name>
<dbReference type="AlphaFoldDB" id="A0A2H0WU46"/>
<protein>
    <submittedName>
        <fullName evidence="1">Prepilin-type cleavage/methylation domain-containing protein</fullName>
    </submittedName>
</protein>
<accession>A0A2H0WU46</accession>
<proteinExistence type="predicted"/>
<dbReference type="InterPro" id="IPR045584">
    <property type="entry name" value="Pilin-like"/>
</dbReference>
<comment type="caution">
    <text evidence="1">The sequence shown here is derived from an EMBL/GenBank/DDBJ whole genome shotgun (WGS) entry which is preliminary data.</text>
</comment>
<sequence length="51" mass="5623">MVIAIIGLLASIVLVSLNSARGKARGVRRVADLRQIQTALEMYYDTNNSYP</sequence>
<evidence type="ECO:0000313" key="1">
    <source>
        <dbReference type="EMBL" id="PIS16147.1"/>
    </source>
</evidence>
<dbReference type="Proteomes" id="UP000229080">
    <property type="component" value="Unassembled WGS sequence"/>
</dbReference>
<dbReference type="Gene3D" id="3.30.700.10">
    <property type="entry name" value="Glycoprotein, Type 4 Pilin"/>
    <property type="match status" value="1"/>
</dbReference>
<gene>
    <name evidence="1" type="ORF">COT61_05430</name>
</gene>
<reference evidence="2" key="1">
    <citation type="submission" date="2017-09" db="EMBL/GenBank/DDBJ databases">
        <title>Depth-based differentiation of microbial function through sediment-hosted aquifers and enrichment of novel symbionts in the deep terrestrial subsurface.</title>
        <authorList>
            <person name="Probst A.J."/>
            <person name="Ladd B."/>
            <person name="Jarett J.K."/>
            <person name="Geller-Mcgrath D.E."/>
            <person name="Sieber C.M.K."/>
            <person name="Emerson J.B."/>
            <person name="Anantharaman K."/>
            <person name="Thomas B.C."/>
            <person name="Malmstrom R."/>
            <person name="Stieglmeier M."/>
            <person name="Klingl A."/>
            <person name="Woyke T."/>
            <person name="Ryan C.M."/>
            <person name="Banfield J.F."/>
        </authorList>
    </citation>
    <scope>NUCLEOTIDE SEQUENCE [LARGE SCALE GENOMIC DNA]</scope>
</reference>
<evidence type="ECO:0000313" key="2">
    <source>
        <dbReference type="Proteomes" id="UP000229080"/>
    </source>
</evidence>